<evidence type="ECO:0000313" key="3">
    <source>
        <dbReference type="Proteomes" id="UP000466345"/>
    </source>
</evidence>
<comment type="caution">
    <text evidence="2">The sequence shown here is derived from an EMBL/GenBank/DDBJ whole genome shotgun (WGS) entry which is preliminary data.</text>
</comment>
<sequence>MRHTLRNSLTVLAAVTFPLLVLPPEASATHTPHPRQLSGPTPFPHCAPAAGDDTMAAGAIEPHLAADPDNPRRLAAVWPQDRQRGAVLAVSDNGGRTWTRTVVPRLTRCSGGAYDYVDGPAVTFTGDGGLVVTGGLSMADWSTSAVVSTRSDDDGRTWTRPAVIIQKTDPAQGGFGGGPAVTDPRDPEVLYVVTPRFPATPRTRNDGWISRSTDGGRTWQPPAPVVDAGEGHMVSGHRLTVLDDGTLVDVHSRIRFGDGPAADRLTLQAVRSTDGGRTWSAPVKVADQRTVWLFEDPESGEPVSHTTSLLADTAIDRRTGRIYAAWQDAGFNGGADAVALTSSDDGGRTWSQPVRVNRTPTGIPVPNQQAFTVTLAMSQDGTLGVSYSDFRHNDAAAPLLTDRWLARCRPRPDDCASPGATWHETRLTPEPFDMRRAPRIPDAASPRGYFLGEQMGLAARSGGFTAVWAAPDAPGSAAVHTVTVR</sequence>
<reference evidence="2 3" key="1">
    <citation type="submission" date="2019-10" db="EMBL/GenBank/DDBJ databases">
        <title>Streptomyces smaragdinus sp. nov. and Streptomyces fabii sp. nov., isolated from the gut of fungus growing-termite Macrotermes natalensis.</title>
        <authorList>
            <person name="Schwitalla J."/>
            <person name="Benndorf R."/>
            <person name="Martin K."/>
            <person name="De Beer W."/>
            <person name="Kaster A.-K."/>
            <person name="Vollmers J."/>
            <person name="Poulsen M."/>
            <person name="Beemelmanns C."/>
        </authorList>
    </citation>
    <scope>NUCLEOTIDE SEQUENCE [LARGE SCALE GENOMIC DNA]</scope>
    <source>
        <strain evidence="2 3">RB5</strain>
    </source>
</reference>
<dbReference type="SUPFAM" id="SSF50939">
    <property type="entry name" value="Sialidases"/>
    <property type="match status" value="2"/>
</dbReference>
<evidence type="ECO:0008006" key="4">
    <source>
        <dbReference type="Google" id="ProtNLM"/>
    </source>
</evidence>
<dbReference type="Proteomes" id="UP000466345">
    <property type="component" value="Unassembled WGS sequence"/>
</dbReference>
<protein>
    <recommendedName>
        <fullName evidence="4">Exo-alpha-sialidase</fullName>
    </recommendedName>
</protein>
<name>A0A7K0C988_9ACTN</name>
<feature type="signal peptide" evidence="1">
    <location>
        <begin position="1"/>
        <end position="28"/>
    </location>
</feature>
<organism evidence="2 3">
    <name type="scientific">Streptomyces smaragdinus</name>
    <dbReference type="NCBI Taxonomy" id="2585196"/>
    <lineage>
        <taxon>Bacteria</taxon>
        <taxon>Bacillati</taxon>
        <taxon>Actinomycetota</taxon>
        <taxon>Actinomycetes</taxon>
        <taxon>Kitasatosporales</taxon>
        <taxon>Streptomycetaceae</taxon>
        <taxon>Streptomyces</taxon>
    </lineage>
</organism>
<dbReference type="PANTHER" id="PTHR38792">
    <property type="entry name" value="BNR/ASP-BOX REPEAT DOMAIN PROTEIN (AFU_ORTHOLOGUE AFUA_7G06430)-RELATED"/>
    <property type="match status" value="1"/>
</dbReference>
<gene>
    <name evidence="2" type="ORF">SRB5_01210</name>
</gene>
<dbReference type="AlphaFoldDB" id="A0A7K0C988"/>
<dbReference type="InterPro" id="IPR002860">
    <property type="entry name" value="BNR_rpt"/>
</dbReference>
<keyword evidence="3" id="KW-1185">Reference proteome</keyword>
<proteinExistence type="predicted"/>
<evidence type="ECO:0000313" key="2">
    <source>
        <dbReference type="EMBL" id="MQY10017.1"/>
    </source>
</evidence>
<dbReference type="CDD" id="cd15482">
    <property type="entry name" value="Sialidase_non-viral"/>
    <property type="match status" value="1"/>
</dbReference>
<evidence type="ECO:0000256" key="1">
    <source>
        <dbReference type="SAM" id="SignalP"/>
    </source>
</evidence>
<dbReference type="EMBL" id="WEGJ01000001">
    <property type="protein sequence ID" value="MQY10017.1"/>
    <property type="molecule type" value="Genomic_DNA"/>
</dbReference>
<keyword evidence="1" id="KW-0732">Signal</keyword>
<dbReference type="Gene3D" id="2.120.10.10">
    <property type="match status" value="2"/>
</dbReference>
<feature type="chain" id="PRO_5029509998" description="Exo-alpha-sialidase" evidence="1">
    <location>
        <begin position="29"/>
        <end position="485"/>
    </location>
</feature>
<dbReference type="PANTHER" id="PTHR38792:SF3">
    <property type="entry name" value="BNR_ASP-BOX REPEAT DOMAIN PROTEIN (AFU_ORTHOLOGUE AFUA_7G06430)-RELATED"/>
    <property type="match status" value="1"/>
</dbReference>
<dbReference type="Pfam" id="PF02012">
    <property type="entry name" value="BNR"/>
    <property type="match status" value="1"/>
</dbReference>
<accession>A0A7K0C988</accession>
<dbReference type="InterPro" id="IPR036278">
    <property type="entry name" value="Sialidase_sf"/>
</dbReference>